<dbReference type="RefSeq" id="WP_028384086.1">
    <property type="nucleotide sequence ID" value="NZ_CAAAJG010000002.1"/>
</dbReference>
<dbReference type="Gene3D" id="2.60.120.460">
    <property type="entry name" value="YjbQ-like"/>
    <property type="match status" value="1"/>
</dbReference>
<dbReference type="PIRSF" id="PIRSF004681">
    <property type="entry name" value="UCP004681"/>
    <property type="match status" value="1"/>
</dbReference>
<name>A0A378JWT2_9GAMM</name>
<sequence>MITHKLVQLSPKPYGVHLITNEILNQVELPGSGILNVFIQHTSAALALNENASSDVVLDVHHFFCDLVPENREYRHKEEGPDDMPAHIKSIICGASLSIPFLDNRLLLGVWQGIYLMEFRRNAGARNVVLSVQV</sequence>
<dbReference type="Proteomes" id="UP000054985">
    <property type="component" value="Unassembled WGS sequence"/>
</dbReference>
<dbReference type="OrthoDB" id="9801725at2"/>
<gene>
    <name evidence="2" type="ORF">Lmor_0803</name>
    <name evidence="3" type="ORF">NCTC12239_00880</name>
</gene>
<keyword evidence="4" id="KW-1185">Reference proteome</keyword>
<evidence type="ECO:0000313" key="5">
    <source>
        <dbReference type="Proteomes" id="UP000254040"/>
    </source>
</evidence>
<organism evidence="3 5">
    <name type="scientific">Legionella moravica</name>
    <dbReference type="NCBI Taxonomy" id="39962"/>
    <lineage>
        <taxon>Bacteria</taxon>
        <taxon>Pseudomonadati</taxon>
        <taxon>Pseudomonadota</taxon>
        <taxon>Gammaproteobacteria</taxon>
        <taxon>Legionellales</taxon>
        <taxon>Legionellaceae</taxon>
        <taxon>Legionella</taxon>
    </lineage>
</organism>
<proteinExistence type="inferred from homology"/>
<evidence type="ECO:0000313" key="3">
    <source>
        <dbReference type="EMBL" id="STX61962.1"/>
    </source>
</evidence>
<accession>A0A378JWT2</accession>
<dbReference type="InterPro" id="IPR035917">
    <property type="entry name" value="YjbQ-like_sf"/>
</dbReference>
<dbReference type="EMBL" id="UGOG01000001">
    <property type="protein sequence ID" value="STX61962.1"/>
    <property type="molecule type" value="Genomic_DNA"/>
</dbReference>
<dbReference type="EMBL" id="LNYN01000014">
    <property type="protein sequence ID" value="KTD35356.1"/>
    <property type="molecule type" value="Genomic_DNA"/>
</dbReference>
<dbReference type="SUPFAM" id="SSF111038">
    <property type="entry name" value="YjbQ-like"/>
    <property type="match status" value="1"/>
</dbReference>
<reference evidence="2 4" key="1">
    <citation type="submission" date="2015-11" db="EMBL/GenBank/DDBJ databases">
        <title>Genomic analysis of 38 Legionella species identifies large and diverse effector repertoires.</title>
        <authorList>
            <person name="Burstein D."/>
            <person name="Amaro F."/>
            <person name="Zusman T."/>
            <person name="Lifshitz Z."/>
            <person name="Cohen O."/>
            <person name="Gilbert J.A."/>
            <person name="Pupko T."/>
            <person name="Shuman H.A."/>
            <person name="Segal G."/>
        </authorList>
    </citation>
    <scope>NUCLEOTIDE SEQUENCE [LARGE SCALE GENOMIC DNA]</scope>
    <source>
        <strain evidence="2 4">ATCC 43877</strain>
    </source>
</reference>
<evidence type="ECO:0000313" key="2">
    <source>
        <dbReference type="EMBL" id="KTD35356.1"/>
    </source>
</evidence>
<evidence type="ECO:0000256" key="1">
    <source>
        <dbReference type="ARBA" id="ARBA00005534"/>
    </source>
</evidence>
<evidence type="ECO:0000313" key="4">
    <source>
        <dbReference type="Proteomes" id="UP000054985"/>
    </source>
</evidence>
<reference evidence="3 5" key="2">
    <citation type="submission" date="2018-06" db="EMBL/GenBank/DDBJ databases">
        <authorList>
            <consortium name="Pathogen Informatics"/>
            <person name="Doyle S."/>
        </authorList>
    </citation>
    <scope>NUCLEOTIDE SEQUENCE [LARGE SCALE GENOMIC DNA]</scope>
    <source>
        <strain evidence="3 5">NCTC12239</strain>
    </source>
</reference>
<dbReference type="Pfam" id="PF01894">
    <property type="entry name" value="YjbQ"/>
    <property type="match status" value="1"/>
</dbReference>
<dbReference type="STRING" id="39962.Lmor_0803"/>
<dbReference type="PANTHER" id="PTHR30615:SF8">
    <property type="entry name" value="UPF0047 PROTEIN C4A8.02C"/>
    <property type="match status" value="1"/>
</dbReference>
<dbReference type="PANTHER" id="PTHR30615">
    <property type="entry name" value="UNCHARACTERIZED PROTEIN YJBQ-RELATED"/>
    <property type="match status" value="1"/>
</dbReference>
<comment type="similarity">
    <text evidence="1">Belongs to the UPF0047 family.</text>
</comment>
<dbReference type="AlphaFoldDB" id="A0A378JWT2"/>
<dbReference type="NCBIfam" id="TIGR00149">
    <property type="entry name" value="TIGR00149_YjbQ"/>
    <property type="match status" value="1"/>
</dbReference>
<dbReference type="Proteomes" id="UP000254040">
    <property type="component" value="Unassembled WGS sequence"/>
</dbReference>
<dbReference type="InterPro" id="IPR001602">
    <property type="entry name" value="UPF0047_YjbQ-like"/>
</dbReference>
<protein>
    <submittedName>
        <fullName evidence="3">Uncharacterized conserved protein</fullName>
    </submittedName>
</protein>